<dbReference type="InterPro" id="IPR057695">
    <property type="entry name" value="DUF7935"/>
</dbReference>
<name>A0A512B5B6_9BACT</name>
<dbReference type="RefSeq" id="WP_146904710.1">
    <property type="nucleotide sequence ID" value="NZ_BJYS01000052.1"/>
</dbReference>
<sequence>MTEYIFDLLKVILPAALVLYGMYSLVNNYLTKEYQKRILELRMKNSEVVLPIRLQAYERVCLLLERITPSNILVRVSSAGQSAAEYQRVLLAEIREEFNHNVSQQMYMSDQAWQMVKRSKEEVVTLINRVYHELPENAKGTDLAKRILENILATEKEPTGSAISFLKQEINQVF</sequence>
<evidence type="ECO:0000256" key="1">
    <source>
        <dbReference type="SAM" id="Phobius"/>
    </source>
</evidence>
<gene>
    <name evidence="2" type="ORF">AAE02nite_48130</name>
</gene>
<protein>
    <submittedName>
        <fullName evidence="2">Uncharacterized protein</fullName>
    </submittedName>
</protein>
<dbReference type="EMBL" id="BJYS01000052">
    <property type="protein sequence ID" value="GEO07149.1"/>
    <property type="molecule type" value="Genomic_DNA"/>
</dbReference>
<dbReference type="Pfam" id="PF25589">
    <property type="entry name" value="DUF7935"/>
    <property type="match status" value="1"/>
</dbReference>
<comment type="caution">
    <text evidence="2">The sequence shown here is derived from an EMBL/GenBank/DDBJ whole genome shotgun (WGS) entry which is preliminary data.</text>
</comment>
<feature type="transmembrane region" description="Helical" evidence="1">
    <location>
        <begin position="12"/>
        <end position="30"/>
    </location>
</feature>
<dbReference type="AlphaFoldDB" id="A0A512B5B6"/>
<reference evidence="2 3" key="1">
    <citation type="submission" date="2019-07" db="EMBL/GenBank/DDBJ databases">
        <title>Whole genome shotgun sequence of Adhaeribacter aerolatus NBRC 106133.</title>
        <authorList>
            <person name="Hosoyama A."/>
            <person name="Uohara A."/>
            <person name="Ohji S."/>
            <person name="Ichikawa N."/>
        </authorList>
    </citation>
    <scope>NUCLEOTIDE SEQUENCE [LARGE SCALE GENOMIC DNA]</scope>
    <source>
        <strain evidence="2 3">NBRC 106133</strain>
    </source>
</reference>
<organism evidence="2 3">
    <name type="scientific">Adhaeribacter aerolatus</name>
    <dbReference type="NCBI Taxonomy" id="670289"/>
    <lineage>
        <taxon>Bacteria</taxon>
        <taxon>Pseudomonadati</taxon>
        <taxon>Bacteroidota</taxon>
        <taxon>Cytophagia</taxon>
        <taxon>Cytophagales</taxon>
        <taxon>Hymenobacteraceae</taxon>
        <taxon>Adhaeribacter</taxon>
    </lineage>
</organism>
<dbReference type="OrthoDB" id="1493032at2"/>
<accession>A0A512B5B6</accession>
<keyword evidence="1" id="KW-0472">Membrane</keyword>
<proteinExistence type="predicted"/>
<keyword evidence="3" id="KW-1185">Reference proteome</keyword>
<keyword evidence="1" id="KW-1133">Transmembrane helix</keyword>
<evidence type="ECO:0000313" key="2">
    <source>
        <dbReference type="EMBL" id="GEO07149.1"/>
    </source>
</evidence>
<keyword evidence="1" id="KW-0812">Transmembrane</keyword>
<dbReference type="Proteomes" id="UP000321532">
    <property type="component" value="Unassembled WGS sequence"/>
</dbReference>
<evidence type="ECO:0000313" key="3">
    <source>
        <dbReference type="Proteomes" id="UP000321532"/>
    </source>
</evidence>